<organism evidence="1 2">
    <name type="scientific">Dendrolimus kikuchii</name>
    <dbReference type="NCBI Taxonomy" id="765133"/>
    <lineage>
        <taxon>Eukaryota</taxon>
        <taxon>Metazoa</taxon>
        <taxon>Ecdysozoa</taxon>
        <taxon>Arthropoda</taxon>
        <taxon>Hexapoda</taxon>
        <taxon>Insecta</taxon>
        <taxon>Pterygota</taxon>
        <taxon>Neoptera</taxon>
        <taxon>Endopterygota</taxon>
        <taxon>Lepidoptera</taxon>
        <taxon>Glossata</taxon>
        <taxon>Ditrysia</taxon>
        <taxon>Bombycoidea</taxon>
        <taxon>Lasiocampidae</taxon>
        <taxon>Dendrolimus</taxon>
    </lineage>
</organism>
<accession>A0ACC1DGL5</accession>
<sequence length="354" mass="38627">MSSGSSKMDSNLTAMWVSFFTAAGIPSDVGATYALTFTENRIQSDMLLDLNKEYLKDMGIVRMGDVIAILRHAKQVHESTARDRVLSTAASTASQKVPVAAITGRSTTSSPSSPASRMLEHYTRNSHIQETSPTSLTQKRKHIDVGDSDIGMKKARLIRFGAPSAPLSSLTEVTKQTVFARLGDNESAKPVPTNAAAKPIYSRLGAKPAEDKAMPIDKHALKYEGILKTSSLVKKVVTVTTSKNNIRKIAMNACTMRADETPVSVKDKLNIPKTKSVKFSSHVQYKEIESSKAKNSPNVVPKIVQRNISKVTTVFNKPERRLSMPDGANVKNRLGTKNINNLTVTKNVFNRLGV</sequence>
<proteinExistence type="predicted"/>
<gene>
    <name evidence="1" type="ORF">K1T71_002172</name>
</gene>
<dbReference type="Proteomes" id="UP000824533">
    <property type="component" value="Linkage Group LG03"/>
</dbReference>
<name>A0ACC1DGL5_9NEOP</name>
<comment type="caution">
    <text evidence="1">The sequence shown here is derived from an EMBL/GenBank/DDBJ whole genome shotgun (WGS) entry which is preliminary data.</text>
</comment>
<evidence type="ECO:0000313" key="1">
    <source>
        <dbReference type="EMBL" id="KAJ0182803.1"/>
    </source>
</evidence>
<keyword evidence="2" id="KW-1185">Reference proteome</keyword>
<evidence type="ECO:0000313" key="2">
    <source>
        <dbReference type="Proteomes" id="UP000824533"/>
    </source>
</evidence>
<reference evidence="1 2" key="1">
    <citation type="journal article" date="2021" name="Front. Genet.">
        <title>Chromosome-Level Genome Assembly Reveals Significant Gene Expansion in the Toll and IMD Signaling Pathways of Dendrolimus kikuchii.</title>
        <authorList>
            <person name="Zhou J."/>
            <person name="Wu P."/>
            <person name="Xiong Z."/>
            <person name="Liu N."/>
            <person name="Zhao N."/>
            <person name="Ji M."/>
            <person name="Qiu Y."/>
            <person name="Yang B."/>
        </authorList>
    </citation>
    <scope>NUCLEOTIDE SEQUENCE [LARGE SCALE GENOMIC DNA]</scope>
    <source>
        <strain evidence="1">Ann1</strain>
    </source>
</reference>
<protein>
    <submittedName>
        <fullName evidence="1">Uncharacterized protein</fullName>
    </submittedName>
</protein>
<dbReference type="EMBL" id="CM034389">
    <property type="protein sequence ID" value="KAJ0182803.1"/>
    <property type="molecule type" value="Genomic_DNA"/>
</dbReference>